<organism evidence="1 2">
    <name type="scientific">Cnuella takakiae</name>
    <dbReference type="NCBI Taxonomy" id="1302690"/>
    <lineage>
        <taxon>Bacteria</taxon>
        <taxon>Pseudomonadati</taxon>
        <taxon>Bacteroidota</taxon>
        <taxon>Chitinophagia</taxon>
        <taxon>Chitinophagales</taxon>
        <taxon>Chitinophagaceae</taxon>
        <taxon>Cnuella</taxon>
    </lineage>
</organism>
<dbReference type="Pfam" id="PF19937">
    <property type="entry name" value="GldC-like"/>
    <property type="match status" value="1"/>
</dbReference>
<gene>
    <name evidence="1" type="ORF">SAMN05444008_110103</name>
</gene>
<dbReference type="NCBIfam" id="TIGR03515">
    <property type="entry name" value="GldC"/>
    <property type="match status" value="1"/>
</dbReference>
<accession>A0A1M5D6Y7</accession>
<evidence type="ECO:0000313" key="1">
    <source>
        <dbReference type="EMBL" id="SHF62793.1"/>
    </source>
</evidence>
<dbReference type="InterPro" id="IPR019854">
    <property type="entry name" value="Motility-assoc_prot_GldC"/>
</dbReference>
<dbReference type="STRING" id="1302690.BUE76_20960"/>
<dbReference type="RefSeq" id="WP_173702666.1">
    <property type="nucleotide sequence ID" value="NZ_FQUO01000010.1"/>
</dbReference>
<dbReference type="Proteomes" id="UP000184368">
    <property type="component" value="Unassembled WGS sequence"/>
</dbReference>
<reference evidence="1 2" key="1">
    <citation type="submission" date="2016-11" db="EMBL/GenBank/DDBJ databases">
        <authorList>
            <person name="Jaros S."/>
            <person name="Januszkiewicz K."/>
            <person name="Wedrychowicz H."/>
        </authorList>
    </citation>
    <scope>NUCLEOTIDE SEQUENCE [LARGE SCALE GENOMIC DNA]</scope>
    <source>
        <strain evidence="1 2">DSM 26897</strain>
    </source>
</reference>
<protein>
    <submittedName>
        <fullName evidence="1">Protein involved in gliding motility GldC</fullName>
    </submittedName>
</protein>
<evidence type="ECO:0000313" key="2">
    <source>
        <dbReference type="Proteomes" id="UP000184368"/>
    </source>
</evidence>
<keyword evidence="2" id="KW-1185">Reference proteome</keyword>
<dbReference type="AlphaFoldDB" id="A0A1M5D6Y7"/>
<dbReference type="EMBL" id="FQUO01000010">
    <property type="protein sequence ID" value="SHF62793.1"/>
    <property type="molecule type" value="Genomic_DNA"/>
</dbReference>
<sequence length="116" mass="13574">MIKSSIVIDVDLDENRVPENIEWRASESTAEAPQKAKAMMVGFWDGQEKTALRIDLWTQKMMVDEMADFYYQTFITMADTFDRATRQTELVNEMKAFANSFIDKFREIQMRDNKAS</sequence>
<name>A0A1M5D6Y7_9BACT</name>
<proteinExistence type="predicted"/>